<evidence type="ECO:0000313" key="10">
    <source>
        <dbReference type="EMBL" id="RSK39708.1"/>
    </source>
</evidence>
<accession>A0A3R9N5V7</accession>
<keyword evidence="11" id="KW-1185">Reference proteome</keyword>
<evidence type="ECO:0000256" key="6">
    <source>
        <dbReference type="ARBA" id="ARBA00023237"/>
    </source>
</evidence>
<dbReference type="RefSeq" id="WP_125467732.1">
    <property type="nucleotide sequence ID" value="NZ_RWBG01000003.1"/>
</dbReference>
<keyword evidence="10" id="KW-0675">Receptor</keyword>
<keyword evidence="5 7" id="KW-0472">Membrane</keyword>
<dbReference type="InterPro" id="IPR039426">
    <property type="entry name" value="TonB-dep_rcpt-like"/>
</dbReference>
<evidence type="ECO:0000256" key="2">
    <source>
        <dbReference type="ARBA" id="ARBA00022448"/>
    </source>
</evidence>
<comment type="subcellular location">
    <subcellularLocation>
        <location evidence="1 7">Cell outer membrane</location>
        <topology evidence="1 7">Multi-pass membrane protein</topology>
    </subcellularLocation>
</comment>
<evidence type="ECO:0000256" key="1">
    <source>
        <dbReference type="ARBA" id="ARBA00004571"/>
    </source>
</evidence>
<dbReference type="InterPro" id="IPR037066">
    <property type="entry name" value="Plug_dom_sf"/>
</dbReference>
<feature type="domain" description="TonB-dependent receptor plug" evidence="9">
    <location>
        <begin position="221"/>
        <end position="295"/>
    </location>
</feature>
<evidence type="ECO:0000259" key="9">
    <source>
        <dbReference type="Pfam" id="PF07715"/>
    </source>
</evidence>
<dbReference type="InterPro" id="IPR036942">
    <property type="entry name" value="Beta-barrel_TonB_sf"/>
</dbReference>
<evidence type="ECO:0000313" key="11">
    <source>
        <dbReference type="Proteomes" id="UP000270620"/>
    </source>
</evidence>
<dbReference type="Proteomes" id="UP000270620">
    <property type="component" value="Unassembled WGS sequence"/>
</dbReference>
<evidence type="ECO:0000256" key="3">
    <source>
        <dbReference type="ARBA" id="ARBA00022452"/>
    </source>
</evidence>
<comment type="caution">
    <text evidence="10">The sequence shown here is derived from an EMBL/GenBank/DDBJ whole genome shotgun (WGS) entry which is preliminary data.</text>
</comment>
<keyword evidence="3 7" id="KW-1134">Transmembrane beta strand</keyword>
<keyword evidence="6 7" id="KW-0998">Cell outer membrane</keyword>
<dbReference type="InterPro" id="IPR008969">
    <property type="entry name" value="CarboxyPept-like_regulatory"/>
</dbReference>
<comment type="similarity">
    <text evidence="7">Belongs to the TonB-dependent receptor family.</text>
</comment>
<protein>
    <submittedName>
        <fullName evidence="10">TonB-dependent receptor</fullName>
    </submittedName>
</protein>
<keyword evidence="8" id="KW-0732">Signal</keyword>
<dbReference type="InterPro" id="IPR012910">
    <property type="entry name" value="Plug_dom"/>
</dbReference>
<organism evidence="10 11">
    <name type="scientific">Mangrovimonas spongiae</name>
    <dbReference type="NCBI Taxonomy" id="2494697"/>
    <lineage>
        <taxon>Bacteria</taxon>
        <taxon>Pseudomonadati</taxon>
        <taxon>Bacteroidota</taxon>
        <taxon>Flavobacteriia</taxon>
        <taxon>Flavobacteriales</taxon>
        <taxon>Flavobacteriaceae</taxon>
        <taxon>Mangrovimonas</taxon>
    </lineage>
</organism>
<dbReference type="Gene3D" id="2.60.40.1120">
    <property type="entry name" value="Carboxypeptidase-like, regulatory domain"/>
    <property type="match status" value="1"/>
</dbReference>
<evidence type="ECO:0000256" key="4">
    <source>
        <dbReference type="ARBA" id="ARBA00022692"/>
    </source>
</evidence>
<dbReference type="Gene3D" id="2.170.130.10">
    <property type="entry name" value="TonB-dependent receptor, plug domain"/>
    <property type="match status" value="1"/>
</dbReference>
<dbReference type="SUPFAM" id="SSF49464">
    <property type="entry name" value="Carboxypeptidase regulatory domain-like"/>
    <property type="match status" value="1"/>
</dbReference>
<dbReference type="Pfam" id="PF13715">
    <property type="entry name" value="CarbopepD_reg_2"/>
    <property type="match status" value="1"/>
</dbReference>
<dbReference type="EMBL" id="RWBG01000003">
    <property type="protein sequence ID" value="RSK39708.1"/>
    <property type="molecule type" value="Genomic_DNA"/>
</dbReference>
<name>A0A3R9N5V7_9FLAO</name>
<keyword evidence="2 7" id="KW-0813">Transport</keyword>
<gene>
    <name evidence="10" type="ORF">EJA19_07425</name>
</gene>
<evidence type="ECO:0000256" key="7">
    <source>
        <dbReference type="PROSITE-ProRule" id="PRU01360"/>
    </source>
</evidence>
<keyword evidence="4 7" id="KW-0812">Transmembrane</keyword>
<dbReference type="AlphaFoldDB" id="A0A3R9N5V7"/>
<dbReference type="SUPFAM" id="SSF56935">
    <property type="entry name" value="Porins"/>
    <property type="match status" value="1"/>
</dbReference>
<feature type="signal peptide" evidence="8">
    <location>
        <begin position="1"/>
        <end position="24"/>
    </location>
</feature>
<dbReference type="PROSITE" id="PS52016">
    <property type="entry name" value="TONB_DEPENDENT_REC_3"/>
    <property type="match status" value="1"/>
</dbReference>
<dbReference type="PROSITE" id="PS51257">
    <property type="entry name" value="PROKAR_LIPOPROTEIN"/>
    <property type="match status" value="1"/>
</dbReference>
<evidence type="ECO:0000256" key="8">
    <source>
        <dbReference type="SAM" id="SignalP"/>
    </source>
</evidence>
<dbReference type="Pfam" id="PF07715">
    <property type="entry name" value="Plug"/>
    <property type="match status" value="1"/>
</dbReference>
<feature type="chain" id="PRO_5018722615" evidence="8">
    <location>
        <begin position="25"/>
        <end position="838"/>
    </location>
</feature>
<dbReference type="GO" id="GO:0009279">
    <property type="term" value="C:cell outer membrane"/>
    <property type="evidence" value="ECO:0007669"/>
    <property type="project" value="UniProtKB-SubCell"/>
</dbReference>
<sequence>MPIKTNKKSVFYVLIFLFSCVTYAQIQDENKGKTPILQVFSLLEKQYDVQFNYAQDVISDIKTQKPPSNLSLKAALSFLETQTGLNYILMNKKFILVQAKQSILICGYLKDSNTKEPIENATVQSLDNNVVTDTSGYFKIEVKNQFSRVAIRHLGYGTVIRFVDQFALQECKTVFLNPNLQTLNEVVVSNFLVKGVNKVSDGSFDINFSDFDILPGLVDADVLQSIQAFPGIMSINETVSNINIRGGTNDQNLMLWDGIKMYQSGHFFGLISIYNPQITEQVSLTKNGTHAALTDGVSGTIAMKSNTEINPELKANFGLSLIDANAFGDIPLGKKSSIQVAARKSISDLIKTPTYNEFFDRISQDSEVEESGAISHSNKEFNFHDASLRWLYHLSEKDKLRVNFIYVRNELKFNENAQINNVLQSRESKLTQNSIAGAVNYSRQWSKSFSTNLNIYETDYQLKSTNANIIDSQRYLQKNNVSETSVKLTVNKKLSPKLNLTAGYHYVETEVTNLDDVDTPIYRLLISEVLRTYGGFSQIHYRLNNKTNIQFGLRYDYLEKFEKSIFEPRFNFNHRFLKHFSVQLLGELKHQSMSQVINFQNDFLGVEKRRWQLSNNQDVPVVQSQQVSLGLNYDRKGVLISAEGYYKEVDGITSQSQGFQNQYEFVKSNGHYKVYGVDVLTRKQFNNFNIWLSYSYMDNTYTFPSLEPSDFPSNYNITHATTLGTVYNYKDFSFSAGFNWHSGKPISTPIQNTPQESAVVFGDTNNTSLKDYLRVDVSGVYDFKLHRKARGKVGFSVWNLFNKSNELNRFYRVSNNQVSESTQQSLGITPNIFVRAYF</sequence>
<reference evidence="10 11" key="1">
    <citation type="submission" date="2018-12" db="EMBL/GenBank/DDBJ databases">
        <title>Mangrovimonas spongiae sp. nov., a novel member of the genus Mangrovimonas isolated from marine sponge.</title>
        <authorList>
            <person name="Zhuang L."/>
            <person name="Luo L."/>
        </authorList>
    </citation>
    <scope>NUCLEOTIDE SEQUENCE [LARGE SCALE GENOMIC DNA]</scope>
    <source>
        <strain evidence="10 11">HN-E26</strain>
    </source>
</reference>
<evidence type="ECO:0000256" key="5">
    <source>
        <dbReference type="ARBA" id="ARBA00023136"/>
    </source>
</evidence>
<dbReference type="Gene3D" id="2.40.170.20">
    <property type="entry name" value="TonB-dependent receptor, beta-barrel domain"/>
    <property type="match status" value="1"/>
</dbReference>
<proteinExistence type="inferred from homology"/>
<dbReference type="OrthoDB" id="9803050at2"/>